<keyword evidence="6 7" id="KW-0472">Membrane</keyword>
<evidence type="ECO:0000256" key="5">
    <source>
        <dbReference type="ARBA" id="ARBA00022989"/>
    </source>
</evidence>
<dbReference type="OrthoDB" id="9805855at2"/>
<dbReference type="AlphaFoldDB" id="A0A5B0VMF8"/>
<feature type="transmembrane region" description="Helical" evidence="7">
    <location>
        <begin position="230"/>
        <end position="256"/>
    </location>
</feature>
<feature type="transmembrane region" description="Helical" evidence="7">
    <location>
        <begin position="276"/>
        <end position="299"/>
    </location>
</feature>
<evidence type="ECO:0000256" key="2">
    <source>
        <dbReference type="ARBA" id="ARBA00022448"/>
    </source>
</evidence>
<keyword evidence="5 7" id="KW-1133">Transmembrane helix</keyword>
<dbReference type="PANTHER" id="PTHR43163">
    <property type="entry name" value="DIPEPTIDE TRANSPORT SYSTEM PERMEASE PROTEIN DPPB-RELATED"/>
    <property type="match status" value="1"/>
</dbReference>
<evidence type="ECO:0000256" key="1">
    <source>
        <dbReference type="ARBA" id="ARBA00004651"/>
    </source>
</evidence>
<feature type="transmembrane region" description="Helical" evidence="7">
    <location>
        <begin position="102"/>
        <end position="129"/>
    </location>
</feature>
<keyword evidence="4 7" id="KW-0812">Transmembrane</keyword>
<gene>
    <name evidence="9" type="ORF">FP026_29195</name>
</gene>
<feature type="domain" description="ABC transmembrane type-1" evidence="8">
    <location>
        <begin position="98"/>
        <end position="299"/>
    </location>
</feature>
<evidence type="ECO:0000313" key="9">
    <source>
        <dbReference type="EMBL" id="KAA1175335.1"/>
    </source>
</evidence>
<dbReference type="InterPro" id="IPR035906">
    <property type="entry name" value="MetI-like_sf"/>
</dbReference>
<dbReference type="InterPro" id="IPR000515">
    <property type="entry name" value="MetI-like"/>
</dbReference>
<dbReference type="RefSeq" id="WP_149638050.1">
    <property type="nucleotide sequence ID" value="NZ_VNIP01000019.1"/>
</dbReference>
<dbReference type="GO" id="GO:0055085">
    <property type="term" value="P:transmembrane transport"/>
    <property type="evidence" value="ECO:0007669"/>
    <property type="project" value="InterPro"/>
</dbReference>
<dbReference type="PANTHER" id="PTHR43163:SF6">
    <property type="entry name" value="DIPEPTIDE TRANSPORT SYSTEM PERMEASE PROTEIN DPPB-RELATED"/>
    <property type="match status" value="1"/>
</dbReference>
<dbReference type="PROSITE" id="PS50928">
    <property type="entry name" value="ABC_TM1"/>
    <property type="match status" value="1"/>
</dbReference>
<organism evidence="9 10">
    <name type="scientific">Rhizobium tropici</name>
    <dbReference type="NCBI Taxonomy" id="398"/>
    <lineage>
        <taxon>Bacteria</taxon>
        <taxon>Pseudomonadati</taxon>
        <taxon>Pseudomonadota</taxon>
        <taxon>Alphaproteobacteria</taxon>
        <taxon>Hyphomicrobiales</taxon>
        <taxon>Rhizobiaceae</taxon>
        <taxon>Rhizobium/Agrobacterium group</taxon>
        <taxon>Rhizobium</taxon>
    </lineage>
</organism>
<evidence type="ECO:0000313" key="10">
    <source>
        <dbReference type="Proteomes" id="UP000323608"/>
    </source>
</evidence>
<dbReference type="Proteomes" id="UP000323608">
    <property type="component" value="Unassembled WGS sequence"/>
</dbReference>
<dbReference type="SUPFAM" id="SSF161098">
    <property type="entry name" value="MetI-like"/>
    <property type="match status" value="1"/>
</dbReference>
<reference evidence="9 10" key="1">
    <citation type="submission" date="2019-07" db="EMBL/GenBank/DDBJ databases">
        <title>The Draft Genome Sequence of Rhizobium tropici SARCC-755 Associated with Superior Nodulation on Pigeonpea (Cajanus cajan (L.) Millsp.).</title>
        <authorList>
            <person name="Bopape F.L."/>
            <person name="Hassen A.I."/>
            <person name="Swanevelder Z.H."/>
            <person name="Gwata E.T."/>
        </authorList>
    </citation>
    <scope>NUCLEOTIDE SEQUENCE [LARGE SCALE GENOMIC DNA]</scope>
    <source>
        <strain evidence="9 10">SARCC-755</strain>
    </source>
</reference>
<dbReference type="GO" id="GO:0005886">
    <property type="term" value="C:plasma membrane"/>
    <property type="evidence" value="ECO:0007669"/>
    <property type="project" value="UniProtKB-SubCell"/>
</dbReference>
<comment type="similarity">
    <text evidence="7">Belongs to the binding-protein-dependent transport system permease family.</text>
</comment>
<name>A0A5B0VMF8_RHITR</name>
<evidence type="ECO:0000259" key="8">
    <source>
        <dbReference type="PROSITE" id="PS50928"/>
    </source>
</evidence>
<sequence length="313" mass="33483">MARYILSKFGQALFVLWAAFTVSFVLLQSLPGDAVLIKFQNPDYGLSPEQLADIRAAYGADGSFLHQYLHAVWNFLTGDFGYSLQAGVPVSSLLATNLPPSLLLAASGFAVAALLAVLIAIACNLAGFVWLRGLIQSIPSLFISVPTFWLGIMLIQIFSFRLRLVSVINPGPWEGLFLPILTVAVPISAPLAQILLKNIDEVLMKPFVPVARAKGLSHAKVLWRHVAKNTLLPVLTVAGLLFGELIASAVITETVFGLNGIGGLTKHAVDSQDVAVLQAIVVVAATAFVIINLVVDLLYPVLDPRLKIKLGAA</sequence>
<proteinExistence type="inferred from homology"/>
<feature type="transmembrane region" description="Helical" evidence="7">
    <location>
        <begin position="12"/>
        <end position="30"/>
    </location>
</feature>
<feature type="transmembrane region" description="Helical" evidence="7">
    <location>
        <begin position="176"/>
        <end position="196"/>
    </location>
</feature>
<dbReference type="Pfam" id="PF00528">
    <property type="entry name" value="BPD_transp_1"/>
    <property type="match status" value="1"/>
</dbReference>
<evidence type="ECO:0000256" key="7">
    <source>
        <dbReference type="RuleBase" id="RU363032"/>
    </source>
</evidence>
<feature type="transmembrane region" description="Helical" evidence="7">
    <location>
        <begin position="141"/>
        <end position="164"/>
    </location>
</feature>
<comment type="subcellular location">
    <subcellularLocation>
        <location evidence="1 7">Cell membrane</location>
        <topology evidence="1 7">Multi-pass membrane protein</topology>
    </subcellularLocation>
</comment>
<protein>
    <submittedName>
        <fullName evidence="9">ABC transporter permease</fullName>
    </submittedName>
</protein>
<keyword evidence="3" id="KW-1003">Cell membrane</keyword>
<evidence type="ECO:0000256" key="3">
    <source>
        <dbReference type="ARBA" id="ARBA00022475"/>
    </source>
</evidence>
<evidence type="ECO:0000256" key="6">
    <source>
        <dbReference type="ARBA" id="ARBA00023136"/>
    </source>
</evidence>
<keyword evidence="2 7" id="KW-0813">Transport</keyword>
<dbReference type="EMBL" id="VNIP01000019">
    <property type="protein sequence ID" value="KAA1175335.1"/>
    <property type="molecule type" value="Genomic_DNA"/>
</dbReference>
<comment type="caution">
    <text evidence="9">The sequence shown here is derived from an EMBL/GenBank/DDBJ whole genome shotgun (WGS) entry which is preliminary data.</text>
</comment>
<dbReference type="CDD" id="cd06261">
    <property type="entry name" value="TM_PBP2"/>
    <property type="match status" value="1"/>
</dbReference>
<accession>A0A5B0VMF8</accession>
<evidence type="ECO:0000256" key="4">
    <source>
        <dbReference type="ARBA" id="ARBA00022692"/>
    </source>
</evidence>
<dbReference type="Gene3D" id="1.10.3720.10">
    <property type="entry name" value="MetI-like"/>
    <property type="match status" value="1"/>
</dbReference>